<evidence type="ECO:0000256" key="8">
    <source>
        <dbReference type="ARBA" id="ARBA00031306"/>
    </source>
</evidence>
<dbReference type="EMBL" id="CP022383">
    <property type="protein sequence ID" value="ATA78714.1"/>
    <property type="molecule type" value="Genomic_DNA"/>
</dbReference>
<evidence type="ECO:0000256" key="4">
    <source>
        <dbReference type="ARBA" id="ARBA00022679"/>
    </source>
</evidence>
<evidence type="ECO:0000256" key="10">
    <source>
        <dbReference type="PIRNR" id="PIRNR006268"/>
    </source>
</evidence>
<dbReference type="GO" id="GO:0016740">
    <property type="term" value="F:transferase activity"/>
    <property type="evidence" value="ECO:0007669"/>
    <property type="project" value="UniProtKB-UniRule"/>
</dbReference>
<keyword evidence="3 10" id="KW-0285">Flavoprotein</keyword>
<comment type="similarity">
    <text evidence="10 12">Belongs to the ApbE family.</text>
</comment>
<evidence type="ECO:0000256" key="6">
    <source>
        <dbReference type="ARBA" id="ARBA00022827"/>
    </source>
</evidence>
<keyword evidence="5 10" id="KW-0479">Metal-binding</keyword>
<comment type="subcellular location">
    <subcellularLocation>
        <location evidence="12">Cell inner membrane</location>
        <topology evidence="12">Lipid-anchor</topology>
        <orientation evidence="12">Periplasmic side</orientation>
    </subcellularLocation>
</comment>
<evidence type="ECO:0000313" key="13">
    <source>
        <dbReference type="EMBL" id="ATA78714.1"/>
    </source>
</evidence>
<evidence type="ECO:0000256" key="5">
    <source>
        <dbReference type="ARBA" id="ARBA00022723"/>
    </source>
</evidence>
<accession>A0A250F0P0</accession>
<keyword evidence="12" id="KW-0449">Lipoprotein</keyword>
<dbReference type="Proteomes" id="UP000217334">
    <property type="component" value="Chromosome"/>
</dbReference>
<name>A0A250F0P0_CAPSP</name>
<dbReference type="GO" id="GO:0046872">
    <property type="term" value="F:metal ion binding"/>
    <property type="evidence" value="ECO:0007669"/>
    <property type="project" value="UniProtKB-UniRule"/>
</dbReference>
<dbReference type="InterPro" id="IPR003374">
    <property type="entry name" value="ApbE-like_sf"/>
</dbReference>
<dbReference type="SUPFAM" id="SSF143631">
    <property type="entry name" value="ApbE-like"/>
    <property type="match status" value="1"/>
</dbReference>
<dbReference type="Pfam" id="PF02424">
    <property type="entry name" value="ApbE"/>
    <property type="match status" value="1"/>
</dbReference>
<dbReference type="GO" id="GO:0005886">
    <property type="term" value="C:plasma membrane"/>
    <property type="evidence" value="ECO:0007669"/>
    <property type="project" value="UniProtKB-SubCell"/>
</dbReference>
<dbReference type="AlphaFoldDB" id="A0A250F0P0"/>
<evidence type="ECO:0000256" key="2">
    <source>
        <dbReference type="ARBA" id="ARBA00016337"/>
    </source>
</evidence>
<evidence type="ECO:0000256" key="9">
    <source>
        <dbReference type="ARBA" id="ARBA00048540"/>
    </source>
</evidence>
<feature type="binding site" evidence="11">
    <location>
        <position position="290"/>
    </location>
    <ligand>
        <name>Mg(2+)</name>
        <dbReference type="ChEBI" id="CHEBI:18420"/>
    </ligand>
</feature>
<dbReference type="Gene3D" id="3.10.520.10">
    <property type="entry name" value="ApbE-like domains"/>
    <property type="match status" value="1"/>
</dbReference>
<keyword evidence="12" id="KW-0997">Cell inner membrane</keyword>
<dbReference type="PROSITE" id="PS51257">
    <property type="entry name" value="PROKAR_LIPOPROTEIN"/>
    <property type="match status" value="1"/>
</dbReference>
<comment type="catalytic activity">
    <reaction evidence="9 10 12">
        <text>L-threonyl-[protein] + FAD = FMN-L-threonyl-[protein] + AMP + H(+)</text>
        <dbReference type="Rhea" id="RHEA:36847"/>
        <dbReference type="Rhea" id="RHEA-COMP:11060"/>
        <dbReference type="Rhea" id="RHEA-COMP:11061"/>
        <dbReference type="ChEBI" id="CHEBI:15378"/>
        <dbReference type="ChEBI" id="CHEBI:30013"/>
        <dbReference type="ChEBI" id="CHEBI:57692"/>
        <dbReference type="ChEBI" id="CHEBI:74257"/>
        <dbReference type="ChEBI" id="CHEBI:456215"/>
        <dbReference type="EC" id="2.7.1.180"/>
    </reaction>
</comment>
<dbReference type="PANTHER" id="PTHR30040">
    <property type="entry name" value="THIAMINE BIOSYNTHESIS LIPOPROTEIN APBE"/>
    <property type="match status" value="1"/>
</dbReference>
<evidence type="ECO:0000256" key="11">
    <source>
        <dbReference type="PIRSR" id="PIRSR006268-2"/>
    </source>
</evidence>
<keyword evidence="12" id="KW-0472">Membrane</keyword>
<evidence type="ECO:0000256" key="1">
    <source>
        <dbReference type="ARBA" id="ARBA00011955"/>
    </source>
</evidence>
<reference evidence="14" key="1">
    <citation type="submission" date="2017-06" db="EMBL/GenBank/DDBJ databases">
        <title>Capnocytophaga spp. assemblies.</title>
        <authorList>
            <person name="Gulvik C.A."/>
        </authorList>
    </citation>
    <scope>NUCLEOTIDE SEQUENCE [LARGE SCALE GENOMIC DNA]</scope>
    <source>
        <strain evidence="14">H4486</strain>
    </source>
</reference>
<protein>
    <recommendedName>
        <fullName evidence="2 10">FAD:protein FMN transferase</fullName>
        <ecNumber evidence="1 10">2.7.1.180</ecNumber>
    </recommendedName>
    <alternativeName>
        <fullName evidence="8 10">Flavin transferase</fullName>
    </alternativeName>
</protein>
<keyword evidence="12" id="KW-1003">Cell membrane</keyword>
<keyword evidence="4 10" id="KW-0808">Transferase</keyword>
<evidence type="ECO:0000256" key="3">
    <source>
        <dbReference type="ARBA" id="ARBA00022630"/>
    </source>
</evidence>
<feature type="binding site" evidence="11">
    <location>
        <position position="294"/>
    </location>
    <ligand>
        <name>Mg(2+)</name>
        <dbReference type="ChEBI" id="CHEBI:18420"/>
    </ligand>
</feature>
<dbReference type="PANTHER" id="PTHR30040:SF2">
    <property type="entry name" value="FAD:PROTEIN FMN TRANSFERASE"/>
    <property type="match status" value="1"/>
</dbReference>
<evidence type="ECO:0000256" key="12">
    <source>
        <dbReference type="RuleBase" id="RU363002"/>
    </source>
</evidence>
<gene>
    <name evidence="13" type="ORF">CGC59_03040</name>
</gene>
<feature type="binding site" evidence="11">
    <location>
        <position position="173"/>
    </location>
    <ligand>
        <name>Mg(2+)</name>
        <dbReference type="ChEBI" id="CHEBI:18420"/>
    </ligand>
</feature>
<dbReference type="InterPro" id="IPR024932">
    <property type="entry name" value="ApbE"/>
</dbReference>
<evidence type="ECO:0000313" key="14">
    <source>
        <dbReference type="Proteomes" id="UP000217334"/>
    </source>
</evidence>
<comment type="function">
    <text evidence="12">Flavin transferase that catalyzes the transfer of the FMN moiety of FAD and its covalent binding to the hydroxyl group of a threonine residue in a target flavoprotein.</text>
</comment>
<keyword evidence="6 10" id="KW-0274">FAD</keyword>
<dbReference type="PIRSF" id="PIRSF006268">
    <property type="entry name" value="ApbE"/>
    <property type="match status" value="1"/>
</dbReference>
<organism evidence="13 14">
    <name type="scientific">Capnocytophaga sputigena</name>
    <dbReference type="NCBI Taxonomy" id="1019"/>
    <lineage>
        <taxon>Bacteria</taxon>
        <taxon>Pseudomonadati</taxon>
        <taxon>Bacteroidota</taxon>
        <taxon>Flavobacteriia</taxon>
        <taxon>Flavobacteriales</taxon>
        <taxon>Flavobacteriaceae</taxon>
        <taxon>Capnocytophaga</taxon>
    </lineage>
</organism>
<sequence length="345" mass="38537">MNGKFLTLCLGALLLFSCDNNTKKTSKLYEVEGKGGSVAYRVKYISADSTDLKPAIDSLVKVVDHSISSYNKESIVAKINQGLVATKANDHFKRAFATAQKVWKESGGFYDPTVGILVNAWGFGKELIQPVSKLPTEHEIDSLKKYVGFEKVHISDDDYVKKQNPAIQLDLTSVLRGYTADVISDFLKSKGIENFSVKVDGQTIVEGKDVVNNTPWKVEAEDPYKLNDDYKEVILHLNNESVSTDENYRRVWIDGNGKRFVHIINPFTGYPMTGEMLSATVIAKTAVESDAYSTMFMIIGLEKSKEFLAKHPELKALLVYSDQNNEVKTYKTQNIEPLIVTIAQN</sequence>
<dbReference type="RefSeq" id="WP_095900833.1">
    <property type="nucleotide sequence ID" value="NZ_CP022383.1"/>
</dbReference>
<proteinExistence type="inferred from homology"/>
<comment type="cofactor">
    <cofactor evidence="11">
        <name>Mg(2+)</name>
        <dbReference type="ChEBI" id="CHEBI:18420"/>
    </cofactor>
    <cofactor evidence="11">
        <name>Mn(2+)</name>
        <dbReference type="ChEBI" id="CHEBI:29035"/>
    </cofactor>
    <text evidence="11">Magnesium. Can also use manganese.</text>
</comment>
<evidence type="ECO:0000256" key="7">
    <source>
        <dbReference type="ARBA" id="ARBA00022842"/>
    </source>
</evidence>
<dbReference type="EC" id="2.7.1.180" evidence="1 10"/>
<keyword evidence="7 10" id="KW-0460">Magnesium</keyword>